<protein>
    <recommendedName>
        <fullName evidence="4">Integral membrane protein</fullName>
    </recommendedName>
</protein>
<organism evidence="2 3">
    <name type="scientific">Blyttiomyces helicus</name>
    <dbReference type="NCBI Taxonomy" id="388810"/>
    <lineage>
        <taxon>Eukaryota</taxon>
        <taxon>Fungi</taxon>
        <taxon>Fungi incertae sedis</taxon>
        <taxon>Chytridiomycota</taxon>
        <taxon>Chytridiomycota incertae sedis</taxon>
        <taxon>Chytridiomycetes</taxon>
        <taxon>Chytridiomycetes incertae sedis</taxon>
        <taxon>Blyttiomyces</taxon>
    </lineage>
</organism>
<proteinExistence type="predicted"/>
<dbReference type="Proteomes" id="UP000269721">
    <property type="component" value="Unassembled WGS sequence"/>
</dbReference>
<evidence type="ECO:0000313" key="2">
    <source>
        <dbReference type="EMBL" id="RKO85532.1"/>
    </source>
</evidence>
<reference evidence="3" key="1">
    <citation type="journal article" date="2018" name="Nat. Microbiol.">
        <title>Leveraging single-cell genomics to expand the fungal tree of life.</title>
        <authorList>
            <person name="Ahrendt S.R."/>
            <person name="Quandt C.A."/>
            <person name="Ciobanu D."/>
            <person name="Clum A."/>
            <person name="Salamov A."/>
            <person name="Andreopoulos B."/>
            <person name="Cheng J.F."/>
            <person name="Woyke T."/>
            <person name="Pelin A."/>
            <person name="Henrissat B."/>
            <person name="Reynolds N.K."/>
            <person name="Benny G.L."/>
            <person name="Smith M.E."/>
            <person name="James T.Y."/>
            <person name="Grigoriev I.V."/>
        </authorList>
    </citation>
    <scope>NUCLEOTIDE SEQUENCE [LARGE SCALE GENOMIC DNA]</scope>
</reference>
<keyword evidence="1" id="KW-0812">Transmembrane</keyword>
<dbReference type="OrthoDB" id="5389493at2759"/>
<evidence type="ECO:0000256" key="1">
    <source>
        <dbReference type="SAM" id="Phobius"/>
    </source>
</evidence>
<gene>
    <name evidence="2" type="ORF">BDK51DRAFT_40068</name>
</gene>
<name>A0A4P9W1I7_9FUNG</name>
<feature type="transmembrane region" description="Helical" evidence="1">
    <location>
        <begin position="91"/>
        <end position="111"/>
    </location>
</feature>
<evidence type="ECO:0000313" key="3">
    <source>
        <dbReference type="Proteomes" id="UP000269721"/>
    </source>
</evidence>
<evidence type="ECO:0008006" key="4">
    <source>
        <dbReference type="Google" id="ProtNLM"/>
    </source>
</evidence>
<keyword evidence="1" id="KW-0472">Membrane</keyword>
<keyword evidence="3" id="KW-1185">Reference proteome</keyword>
<accession>A0A4P9W1I7</accession>
<feature type="transmembrane region" description="Helical" evidence="1">
    <location>
        <begin position="132"/>
        <end position="152"/>
    </location>
</feature>
<feature type="transmembrane region" description="Helical" evidence="1">
    <location>
        <begin position="54"/>
        <end position="79"/>
    </location>
</feature>
<dbReference type="AlphaFoldDB" id="A0A4P9W1I7"/>
<keyword evidence="1" id="KW-1133">Transmembrane helix</keyword>
<feature type="transmembrane region" description="Helical" evidence="1">
    <location>
        <begin position="23"/>
        <end position="42"/>
    </location>
</feature>
<dbReference type="EMBL" id="KZ998987">
    <property type="protein sequence ID" value="RKO85532.1"/>
    <property type="molecule type" value="Genomic_DNA"/>
</dbReference>
<feature type="transmembrane region" description="Helical" evidence="1">
    <location>
        <begin position="172"/>
        <end position="193"/>
    </location>
</feature>
<sequence length="271" mass="29172">MSIFNVSGANGTFNAQVLLGEPTLAPALAATVIYVGLLGVYIARTINRVCSPNFTCLIFCLIRIGAFGLRAAIVHYSGVATSVGAYTAEQVLYLAGFIYILMTAWHLFFHWCQHHVSAYVPSFFTIPRLPTISHVILALASGASILGTIQMSDANGDINTFNKGHITAHIGSYIYFGAATLFFLVTLPCTLAVRDGSARRHGWTLVLVAALATLRTTYSLITFGDIQTEWKFYALSAAPEVLVLAALALPGAVDGCLQPLVKPRPEELEFA</sequence>
<feature type="transmembrane region" description="Helical" evidence="1">
    <location>
        <begin position="205"/>
        <end position="226"/>
    </location>
</feature>